<proteinExistence type="predicted"/>
<organism evidence="2 3">
    <name type="scientific">Burkholderia glumae</name>
    <name type="common">Pseudomonas glumae</name>
    <dbReference type="NCBI Taxonomy" id="337"/>
    <lineage>
        <taxon>Bacteria</taxon>
        <taxon>Pseudomonadati</taxon>
        <taxon>Pseudomonadota</taxon>
        <taxon>Betaproteobacteria</taxon>
        <taxon>Burkholderiales</taxon>
        <taxon>Burkholderiaceae</taxon>
        <taxon>Burkholderia</taxon>
    </lineage>
</organism>
<evidence type="ECO:0000256" key="1">
    <source>
        <dbReference type="SAM" id="Phobius"/>
    </source>
</evidence>
<dbReference type="Proteomes" id="UP000594892">
    <property type="component" value="Chromosome 2"/>
</dbReference>
<dbReference type="AlphaFoldDB" id="A0AAQ0BSC7"/>
<keyword evidence="1" id="KW-0472">Membrane</keyword>
<gene>
    <name evidence="2" type="ORF">I6H06_23320</name>
</gene>
<name>A0AAQ0BSC7_BURGL</name>
<reference evidence="2 3" key="1">
    <citation type="submission" date="2020-12" db="EMBL/GenBank/DDBJ databases">
        <title>FDA dAtabase for Regulatory Grade micrObial Sequences (FDA-ARGOS): Supporting development and validation of Infectious Disease Dx tests.</title>
        <authorList>
            <person name="Minogue T."/>
            <person name="Wolcott M."/>
            <person name="Wasieloski L."/>
            <person name="Aguilar W."/>
            <person name="Moore D."/>
            <person name="Jaissle J."/>
            <person name="Tallon L."/>
            <person name="Sadzewicz L."/>
            <person name="Zhao X."/>
            <person name="Boylan J."/>
            <person name="Ott S."/>
            <person name="Bowen H."/>
            <person name="Vavikolanu K."/>
            <person name="Mehta A."/>
            <person name="Aluvathingal J."/>
            <person name="Nadendla S."/>
            <person name="Yan Y."/>
            <person name="Sichtig H."/>
        </authorList>
    </citation>
    <scope>NUCLEOTIDE SEQUENCE [LARGE SCALE GENOMIC DNA]</scope>
    <source>
        <strain evidence="2 3">FDAARGOS_949</strain>
    </source>
</reference>
<sequence length="176" mass="19968">MPIPPVTPIPQIAPAICAEHTLCFEYAKGLPAAVVALLAAFIAATIAFRQYRVAKAKLNLDLFERRYELFDLVWDYASHVSHNGVGWLHGEQRIDLANTQPKIQFLFGPEIADYVHEILENSASLWTIEQATAANNGVTPPNLVERHTELTRWFTFEAASGVREKFGRYLDFQKWR</sequence>
<feature type="transmembrane region" description="Helical" evidence="1">
    <location>
        <begin position="29"/>
        <end position="48"/>
    </location>
</feature>
<dbReference type="EMBL" id="CP065601">
    <property type="protein sequence ID" value="QPQ92033.1"/>
    <property type="molecule type" value="Genomic_DNA"/>
</dbReference>
<evidence type="ECO:0000313" key="3">
    <source>
        <dbReference type="Proteomes" id="UP000594892"/>
    </source>
</evidence>
<accession>A0AAQ0BSC7</accession>
<evidence type="ECO:0000313" key="2">
    <source>
        <dbReference type="EMBL" id="QPQ92033.1"/>
    </source>
</evidence>
<keyword evidence="1" id="KW-1133">Transmembrane helix</keyword>
<dbReference type="GeneID" id="45696412"/>
<dbReference type="RefSeq" id="WP_017432217.1">
    <property type="nucleotide sequence ID" value="NZ_CP052867.1"/>
</dbReference>
<protein>
    <submittedName>
        <fullName evidence="2">Uncharacterized protein</fullName>
    </submittedName>
</protein>
<keyword evidence="1" id="KW-0812">Transmembrane</keyword>